<dbReference type="CDD" id="cd00555">
    <property type="entry name" value="Maf"/>
    <property type="match status" value="1"/>
</dbReference>
<keyword evidence="3 4" id="KW-0546">Nucleotide metabolism</keyword>
<comment type="catalytic activity">
    <reaction evidence="4">
        <text>dTTP + H2O = dTMP + diphosphate + H(+)</text>
        <dbReference type="Rhea" id="RHEA:28534"/>
        <dbReference type="ChEBI" id="CHEBI:15377"/>
        <dbReference type="ChEBI" id="CHEBI:15378"/>
        <dbReference type="ChEBI" id="CHEBI:33019"/>
        <dbReference type="ChEBI" id="CHEBI:37568"/>
        <dbReference type="ChEBI" id="CHEBI:63528"/>
        <dbReference type="EC" id="3.6.1.9"/>
    </reaction>
</comment>
<evidence type="ECO:0000256" key="2">
    <source>
        <dbReference type="ARBA" id="ARBA00022801"/>
    </source>
</evidence>
<keyword evidence="2 4" id="KW-0378">Hydrolase</keyword>
<comment type="subcellular location">
    <subcellularLocation>
        <location evidence="4">Cytoplasm</location>
    </subcellularLocation>
</comment>
<accession>A0A0D0IUU4</accession>
<dbReference type="InterPro" id="IPR029001">
    <property type="entry name" value="ITPase-like_fam"/>
</dbReference>
<dbReference type="Proteomes" id="UP000032046">
    <property type="component" value="Unassembled WGS sequence"/>
</dbReference>
<dbReference type="PANTHER" id="PTHR43213:SF5">
    <property type="entry name" value="BIFUNCTIONAL DTTP_UTP PYROPHOSPHATASE_METHYLTRANSFERASE PROTEIN-RELATED"/>
    <property type="match status" value="1"/>
</dbReference>
<evidence type="ECO:0000256" key="1">
    <source>
        <dbReference type="ARBA" id="ARBA00001968"/>
    </source>
</evidence>
<keyword evidence="6" id="KW-1185">Reference proteome</keyword>
<dbReference type="Gene3D" id="3.90.950.10">
    <property type="match status" value="1"/>
</dbReference>
<dbReference type="PIRSF" id="PIRSF006305">
    <property type="entry name" value="Maf"/>
    <property type="match status" value="1"/>
</dbReference>
<protein>
    <recommendedName>
        <fullName evidence="4">dTTP/UTP pyrophosphatase</fullName>
        <shortName evidence="4">dTTPase/UTPase</shortName>
        <ecNumber evidence="4">3.6.1.9</ecNumber>
    </recommendedName>
    <alternativeName>
        <fullName evidence="4">Nucleoside triphosphate pyrophosphatase</fullName>
    </alternativeName>
    <alternativeName>
        <fullName evidence="4">Nucleotide pyrophosphatase</fullName>
        <shortName evidence="4">Nucleotide PPase</shortName>
    </alternativeName>
</protein>
<feature type="site" description="Important for substrate specificity" evidence="4">
    <location>
        <position position="15"/>
    </location>
</feature>
<reference evidence="5 6" key="1">
    <citation type="submission" date="2015-01" db="EMBL/GenBank/DDBJ databases">
        <title>Comparative genomics of non-oral Prevotella species.</title>
        <authorList>
            <person name="Accetto T."/>
            <person name="Nograsek B."/>
            <person name="Avgustin G."/>
        </authorList>
    </citation>
    <scope>NUCLEOTIDE SEQUENCE [LARGE SCALE GENOMIC DNA]</scope>
    <source>
        <strain evidence="5 6">P5-119</strain>
    </source>
</reference>
<dbReference type="GO" id="GO:0009117">
    <property type="term" value="P:nucleotide metabolic process"/>
    <property type="evidence" value="ECO:0007669"/>
    <property type="project" value="UniProtKB-KW"/>
</dbReference>
<proteinExistence type="inferred from homology"/>
<dbReference type="AlphaFoldDB" id="A0A0D0IUU4"/>
<dbReference type="RefSeq" id="WP_042519627.1">
    <property type="nucleotide sequence ID" value="NZ_JXQH01000074.1"/>
</dbReference>
<comment type="cofactor">
    <cofactor evidence="1 4">
        <name>a divalent metal cation</name>
        <dbReference type="ChEBI" id="CHEBI:60240"/>
    </cofactor>
</comment>
<feature type="site" description="Important for substrate specificity" evidence="4">
    <location>
        <position position="157"/>
    </location>
</feature>
<comment type="similarity">
    <text evidence="4">Belongs to the Maf family. YhdE subfamily.</text>
</comment>
<evidence type="ECO:0000313" key="6">
    <source>
        <dbReference type="Proteomes" id="UP000032046"/>
    </source>
</evidence>
<dbReference type="STRING" id="1602171.ST44_09225"/>
<dbReference type="GO" id="GO:0036218">
    <property type="term" value="F:dTTP diphosphatase activity"/>
    <property type="evidence" value="ECO:0007669"/>
    <property type="project" value="RHEA"/>
</dbReference>
<evidence type="ECO:0000256" key="4">
    <source>
        <dbReference type="HAMAP-Rule" id="MF_00528"/>
    </source>
</evidence>
<evidence type="ECO:0000256" key="3">
    <source>
        <dbReference type="ARBA" id="ARBA00023080"/>
    </source>
</evidence>
<dbReference type="InterPro" id="IPR003697">
    <property type="entry name" value="Maf-like"/>
</dbReference>
<dbReference type="Pfam" id="PF02545">
    <property type="entry name" value="Maf"/>
    <property type="match status" value="1"/>
</dbReference>
<dbReference type="SUPFAM" id="SSF52972">
    <property type="entry name" value="ITPase-like"/>
    <property type="match status" value="1"/>
</dbReference>
<dbReference type="GO" id="GO:0005737">
    <property type="term" value="C:cytoplasm"/>
    <property type="evidence" value="ECO:0007669"/>
    <property type="project" value="UniProtKB-SubCell"/>
</dbReference>
<dbReference type="NCBIfam" id="TIGR00172">
    <property type="entry name" value="maf"/>
    <property type="match status" value="1"/>
</dbReference>
<sequence>MIKQYNIILGSGSPRRKELLSGLDLHFRVLVREGIKETYPQDLPAKEVARYIAEEKASAYTDLLSGDTMVITADTIVVCDDTILGKPHDINDAVRMLKMLSGKTHQVITGVCISTKEKKKVFSVNTNVTFKRLQDTEIDYYISKYKPFDKAGAYGIQEWIGHVGVEHLDGSYFNVMGLPVQRIYQTLTEEF</sequence>
<dbReference type="EMBL" id="JXQK01000065">
    <property type="protein sequence ID" value="KIP61564.1"/>
    <property type="molecule type" value="Genomic_DNA"/>
</dbReference>
<evidence type="ECO:0000313" key="5">
    <source>
        <dbReference type="EMBL" id="KIP61564.1"/>
    </source>
</evidence>
<organism evidence="5 6">
    <name type="scientific">Prevotella pectinovora</name>
    <dbReference type="NCBI Taxonomy" id="1602169"/>
    <lineage>
        <taxon>Bacteria</taxon>
        <taxon>Pseudomonadati</taxon>
        <taxon>Bacteroidota</taxon>
        <taxon>Bacteroidia</taxon>
        <taxon>Bacteroidales</taxon>
        <taxon>Prevotellaceae</taxon>
        <taxon>Prevotella</taxon>
    </lineage>
</organism>
<dbReference type="HAMAP" id="MF_00528">
    <property type="entry name" value="Maf"/>
    <property type="match status" value="1"/>
</dbReference>
<keyword evidence="4" id="KW-0963">Cytoplasm</keyword>
<comment type="catalytic activity">
    <reaction evidence="4">
        <text>UTP + H2O = UMP + diphosphate + H(+)</text>
        <dbReference type="Rhea" id="RHEA:29395"/>
        <dbReference type="ChEBI" id="CHEBI:15377"/>
        <dbReference type="ChEBI" id="CHEBI:15378"/>
        <dbReference type="ChEBI" id="CHEBI:33019"/>
        <dbReference type="ChEBI" id="CHEBI:46398"/>
        <dbReference type="ChEBI" id="CHEBI:57865"/>
        <dbReference type="EC" id="3.6.1.9"/>
    </reaction>
</comment>
<comment type="caution">
    <text evidence="4">Lacks conserved residue(s) required for the propagation of feature annotation.</text>
</comment>
<gene>
    <name evidence="5" type="ORF">ST44_09225</name>
</gene>
<dbReference type="PANTHER" id="PTHR43213">
    <property type="entry name" value="BIFUNCTIONAL DTTP/UTP PYROPHOSPHATASE/METHYLTRANSFERASE PROTEIN-RELATED"/>
    <property type="match status" value="1"/>
</dbReference>
<comment type="function">
    <text evidence="4">Nucleoside triphosphate pyrophosphatase that hydrolyzes dTTP and UTP. May have a dual role in cell division arrest and in preventing the incorporation of modified nucleotides into cellular nucleic acids.</text>
</comment>
<comment type="caution">
    <text evidence="5">The sequence shown here is derived from an EMBL/GenBank/DDBJ whole genome shotgun (WGS) entry which is preliminary data.</text>
</comment>
<dbReference type="GO" id="GO:0036221">
    <property type="term" value="F:UTP diphosphatase activity"/>
    <property type="evidence" value="ECO:0007669"/>
    <property type="project" value="RHEA"/>
</dbReference>
<name>A0A0D0IUU4_9BACT</name>
<feature type="site" description="Important for substrate specificity" evidence="4">
    <location>
        <position position="75"/>
    </location>
</feature>
<dbReference type="EC" id="3.6.1.9" evidence="4"/>
<feature type="active site" description="Proton acceptor" evidence="4">
    <location>
        <position position="74"/>
    </location>
</feature>